<gene>
    <name evidence="9" type="primary">trpC</name>
    <name evidence="11" type="ORF">FC82_GL002943</name>
</gene>
<dbReference type="Pfam" id="PF00218">
    <property type="entry name" value="IGPS"/>
    <property type="match status" value="1"/>
</dbReference>
<reference evidence="11 12" key="1">
    <citation type="journal article" date="2015" name="Genome Announc.">
        <title>Expanding the biotechnology potential of lactobacilli through comparative genomics of 213 strains and associated genera.</title>
        <authorList>
            <person name="Sun Z."/>
            <person name="Harris H.M."/>
            <person name="McCann A."/>
            <person name="Guo C."/>
            <person name="Argimon S."/>
            <person name="Zhang W."/>
            <person name="Yang X."/>
            <person name="Jeffery I.B."/>
            <person name="Cooney J.C."/>
            <person name="Kagawa T.F."/>
            <person name="Liu W."/>
            <person name="Song Y."/>
            <person name="Salvetti E."/>
            <person name="Wrobel A."/>
            <person name="Rasinkangas P."/>
            <person name="Parkhill J."/>
            <person name="Rea M.C."/>
            <person name="O'Sullivan O."/>
            <person name="Ritari J."/>
            <person name="Douillard F.P."/>
            <person name="Paul Ross R."/>
            <person name="Yang R."/>
            <person name="Briner A.E."/>
            <person name="Felis G.E."/>
            <person name="de Vos W.M."/>
            <person name="Barrangou R."/>
            <person name="Klaenhammer T.R."/>
            <person name="Caufield P.W."/>
            <person name="Cui Y."/>
            <person name="Zhang H."/>
            <person name="O'Toole P.W."/>
        </authorList>
    </citation>
    <scope>NUCLEOTIDE SEQUENCE [LARGE SCALE GENOMIC DNA]</scope>
    <source>
        <strain evidence="11 12">DSM 20515</strain>
    </source>
</reference>
<dbReference type="UniPathway" id="UPA00035">
    <property type="reaction ID" value="UER00043"/>
</dbReference>
<evidence type="ECO:0000256" key="7">
    <source>
        <dbReference type="ARBA" id="ARBA00023141"/>
    </source>
</evidence>
<dbReference type="InterPro" id="IPR045186">
    <property type="entry name" value="Indole-3-glycerol_P_synth"/>
</dbReference>
<dbReference type="Gene3D" id="3.20.20.70">
    <property type="entry name" value="Aldolase class I"/>
    <property type="match status" value="1"/>
</dbReference>
<comment type="catalytic activity">
    <reaction evidence="1 9">
        <text>1-(2-carboxyphenylamino)-1-deoxy-D-ribulose 5-phosphate + H(+) = (1S,2R)-1-C-(indol-3-yl)glycerol 3-phosphate + CO2 + H2O</text>
        <dbReference type="Rhea" id="RHEA:23476"/>
        <dbReference type="ChEBI" id="CHEBI:15377"/>
        <dbReference type="ChEBI" id="CHEBI:15378"/>
        <dbReference type="ChEBI" id="CHEBI:16526"/>
        <dbReference type="ChEBI" id="CHEBI:58613"/>
        <dbReference type="ChEBI" id="CHEBI:58866"/>
        <dbReference type="EC" id="4.1.1.48"/>
    </reaction>
</comment>
<evidence type="ECO:0000256" key="4">
    <source>
        <dbReference type="ARBA" id="ARBA00022605"/>
    </source>
</evidence>
<keyword evidence="5 9" id="KW-0210">Decarboxylase</keyword>
<evidence type="ECO:0000256" key="8">
    <source>
        <dbReference type="ARBA" id="ARBA00023239"/>
    </source>
</evidence>
<dbReference type="EC" id="4.1.1.48" evidence="9"/>
<comment type="pathway">
    <text evidence="2 9">Amino-acid biosynthesis; L-tryptophan biosynthesis; L-tryptophan from chorismate: step 4/5.</text>
</comment>
<evidence type="ECO:0000256" key="3">
    <source>
        <dbReference type="ARBA" id="ARBA00008737"/>
    </source>
</evidence>
<dbReference type="GO" id="GO:0004425">
    <property type="term" value="F:indole-3-glycerol-phosphate synthase activity"/>
    <property type="evidence" value="ECO:0007669"/>
    <property type="project" value="UniProtKB-UniRule"/>
</dbReference>
<dbReference type="CDD" id="cd00331">
    <property type="entry name" value="IGPS"/>
    <property type="match status" value="1"/>
</dbReference>
<dbReference type="PROSITE" id="PS00614">
    <property type="entry name" value="IGPS"/>
    <property type="match status" value="1"/>
</dbReference>
<dbReference type="InterPro" id="IPR011060">
    <property type="entry name" value="RibuloseP-bd_barrel"/>
</dbReference>
<evidence type="ECO:0000256" key="2">
    <source>
        <dbReference type="ARBA" id="ARBA00004696"/>
    </source>
</evidence>
<dbReference type="FunFam" id="3.20.20.70:FF:000024">
    <property type="entry name" value="Indole-3-glycerol phosphate synthase"/>
    <property type="match status" value="1"/>
</dbReference>
<evidence type="ECO:0000256" key="6">
    <source>
        <dbReference type="ARBA" id="ARBA00022822"/>
    </source>
</evidence>
<keyword evidence="4 9" id="KW-0028">Amino-acid biosynthesis</keyword>
<dbReference type="InterPro" id="IPR013785">
    <property type="entry name" value="Aldolase_TIM"/>
</dbReference>
<evidence type="ECO:0000256" key="1">
    <source>
        <dbReference type="ARBA" id="ARBA00001633"/>
    </source>
</evidence>
<protein>
    <recommendedName>
        <fullName evidence="9">Indole-3-glycerol phosphate synthase</fullName>
        <shortName evidence="9">IGPS</shortName>
        <ecNumber evidence="9">4.1.1.48</ecNumber>
    </recommendedName>
</protein>
<keyword evidence="8 9" id="KW-0456">Lyase</keyword>
<dbReference type="Proteomes" id="UP000051845">
    <property type="component" value="Unassembled WGS sequence"/>
</dbReference>
<dbReference type="InterPro" id="IPR001468">
    <property type="entry name" value="Indole-3-GlycerolPSynthase_CS"/>
</dbReference>
<dbReference type="RefSeq" id="WP_054759137.1">
    <property type="nucleotide sequence ID" value="NZ_AYYR01000009.1"/>
</dbReference>
<dbReference type="InterPro" id="IPR013798">
    <property type="entry name" value="Indole-3-glycerol_P_synth_dom"/>
</dbReference>
<dbReference type="SUPFAM" id="SSF51366">
    <property type="entry name" value="Ribulose-phoshate binding barrel"/>
    <property type="match status" value="1"/>
</dbReference>
<comment type="similarity">
    <text evidence="3 9">Belongs to the TrpC family.</text>
</comment>
<evidence type="ECO:0000259" key="10">
    <source>
        <dbReference type="Pfam" id="PF00218"/>
    </source>
</evidence>
<organism evidence="11 12">
    <name type="scientific">Secundilactobacillus collinoides DSM 20515 = JCM 1123</name>
    <dbReference type="NCBI Taxonomy" id="1423733"/>
    <lineage>
        <taxon>Bacteria</taxon>
        <taxon>Bacillati</taxon>
        <taxon>Bacillota</taxon>
        <taxon>Bacilli</taxon>
        <taxon>Lactobacillales</taxon>
        <taxon>Lactobacillaceae</taxon>
        <taxon>Secundilactobacillus</taxon>
    </lineage>
</organism>
<sequence>MILDDLVAATKRRLTKGKATESLEQVKARAAKVPTKDPQQVYDRFLAPGMHLIGEVKQASPSKGQIASDFPYLDIAKDYDQNGVTAISVLTEPDYFKGDLRYLDEITDEVTVPVLRKDFVVDDYMLYQAKAAGASIVLLIVAILTPQQLHDYFALATKLGLAVLVEAHDETELQQALGLGAKMIGVNNRDLKTFTVSLNNSLNLRKLVPNNIAFIAESGIHDRDNIATLEAAHVNGVLVGETLMRADDKAAKINELLGVTVNDAN</sequence>
<keyword evidence="7 9" id="KW-0057">Aromatic amino acid biosynthesis</keyword>
<proteinExistence type="inferred from homology"/>
<dbReference type="GO" id="GO:0004640">
    <property type="term" value="F:phosphoribosylanthranilate isomerase activity"/>
    <property type="evidence" value="ECO:0007669"/>
    <property type="project" value="TreeGrafter"/>
</dbReference>
<comment type="caution">
    <text evidence="11">The sequence shown here is derived from an EMBL/GenBank/DDBJ whole genome shotgun (WGS) entry which is preliminary data.</text>
</comment>
<dbReference type="PATRIC" id="fig|1423733.4.peg.3069"/>
<feature type="domain" description="Indole-3-glycerol phosphate synthase" evidence="10">
    <location>
        <begin position="3"/>
        <end position="256"/>
    </location>
</feature>
<evidence type="ECO:0000313" key="11">
    <source>
        <dbReference type="EMBL" id="KRM77585.1"/>
    </source>
</evidence>
<dbReference type="GO" id="GO:0000162">
    <property type="term" value="P:L-tryptophan biosynthetic process"/>
    <property type="evidence" value="ECO:0007669"/>
    <property type="project" value="UniProtKB-UniRule"/>
</dbReference>
<name>A0A0R2BEG3_SECCO</name>
<evidence type="ECO:0000256" key="9">
    <source>
        <dbReference type="HAMAP-Rule" id="MF_00134"/>
    </source>
</evidence>
<dbReference type="HAMAP" id="MF_00134_B">
    <property type="entry name" value="IGPS_B"/>
    <property type="match status" value="1"/>
</dbReference>
<dbReference type="PANTHER" id="PTHR22854:SF2">
    <property type="entry name" value="INDOLE-3-GLYCEROL-PHOSPHATE SYNTHASE"/>
    <property type="match status" value="1"/>
</dbReference>
<dbReference type="EMBL" id="AYYR01000009">
    <property type="protein sequence ID" value="KRM77585.1"/>
    <property type="molecule type" value="Genomic_DNA"/>
</dbReference>
<dbReference type="AlphaFoldDB" id="A0A0R2BEG3"/>
<evidence type="ECO:0000256" key="5">
    <source>
        <dbReference type="ARBA" id="ARBA00022793"/>
    </source>
</evidence>
<dbReference type="STRING" id="33960.TY91_01755"/>
<keyword evidence="6 9" id="KW-0822">Tryptophan biosynthesis</keyword>
<dbReference type="NCBIfam" id="NF001377">
    <property type="entry name" value="PRK00278.2-4"/>
    <property type="match status" value="1"/>
</dbReference>
<evidence type="ECO:0000313" key="12">
    <source>
        <dbReference type="Proteomes" id="UP000051845"/>
    </source>
</evidence>
<accession>A0A0R2BEG3</accession>
<dbReference type="PANTHER" id="PTHR22854">
    <property type="entry name" value="TRYPTOPHAN BIOSYNTHESIS PROTEIN"/>
    <property type="match status" value="1"/>
</dbReference>